<reference evidence="1" key="1">
    <citation type="submission" date="2018-05" db="EMBL/GenBank/DDBJ databases">
        <authorList>
            <person name="Lanie J.A."/>
            <person name="Ng W.-L."/>
            <person name="Kazmierczak K.M."/>
            <person name="Andrzejewski T.M."/>
            <person name="Davidsen T.M."/>
            <person name="Wayne K.J."/>
            <person name="Tettelin H."/>
            <person name="Glass J.I."/>
            <person name="Rusch D."/>
            <person name="Podicherti R."/>
            <person name="Tsui H.-C.T."/>
            <person name="Winkler M.E."/>
        </authorList>
    </citation>
    <scope>NUCLEOTIDE SEQUENCE</scope>
</reference>
<protein>
    <submittedName>
        <fullName evidence="1">Uncharacterized protein</fullName>
    </submittedName>
</protein>
<proteinExistence type="predicted"/>
<feature type="non-terminal residue" evidence="1">
    <location>
        <position position="1"/>
    </location>
</feature>
<evidence type="ECO:0000313" key="1">
    <source>
        <dbReference type="EMBL" id="SVE47524.1"/>
    </source>
</evidence>
<accession>A0A383DT84</accession>
<name>A0A383DT84_9ZZZZ</name>
<dbReference type="AlphaFoldDB" id="A0A383DT84"/>
<sequence>TLCMNNLKQIGLATILHADDNDDMIPRGDAVRWYLVLMKYLPEGGTQRDYRNIRIFRCPSYPKPKRRQKPQVITYTVNAWRFNSPRDMNGYQQIGPSKITNFKQPANSVYVGDSSAGSWRPIITGLNDPNNNTWLNDVWRPSHLPYNYNGKHLSNDRRIAAKRHSSGANLAYLDGHAGYLDGKRIAIDLFREHKP</sequence>
<gene>
    <name evidence="1" type="ORF">METZ01_LOCUS500378</name>
</gene>
<organism evidence="1">
    <name type="scientific">marine metagenome</name>
    <dbReference type="NCBI Taxonomy" id="408172"/>
    <lineage>
        <taxon>unclassified sequences</taxon>
        <taxon>metagenomes</taxon>
        <taxon>ecological metagenomes</taxon>
    </lineage>
</organism>
<dbReference type="EMBL" id="UINC01219860">
    <property type="protein sequence ID" value="SVE47524.1"/>
    <property type="molecule type" value="Genomic_DNA"/>
</dbReference>